<dbReference type="InterPro" id="IPR002657">
    <property type="entry name" value="BilAc:Na_symport/Acr3"/>
</dbReference>
<keyword evidence="8" id="KW-0445">Lipid transport</keyword>
<keyword evidence="4 13" id="KW-0812">Transmembrane</keyword>
<keyword evidence="6 13" id="KW-1133">Transmembrane helix</keyword>
<dbReference type="FunFam" id="1.20.1530.20:FF:000010">
    <property type="entry name" value="Solute carrier family 10 member 6"/>
    <property type="match status" value="1"/>
</dbReference>
<name>A0A9D3LS73_ANGAN</name>
<evidence type="ECO:0000256" key="12">
    <source>
        <dbReference type="ARBA" id="ARBA00023201"/>
    </source>
</evidence>
<keyword evidence="9" id="KW-0406">Ion transport</keyword>
<dbReference type="Pfam" id="PF01758">
    <property type="entry name" value="SBF"/>
    <property type="match status" value="1"/>
</dbReference>
<evidence type="ECO:0000256" key="7">
    <source>
        <dbReference type="ARBA" id="ARBA00023053"/>
    </source>
</evidence>
<feature type="transmembrane region" description="Helical" evidence="13">
    <location>
        <begin position="283"/>
        <end position="308"/>
    </location>
</feature>
<evidence type="ECO:0000256" key="2">
    <source>
        <dbReference type="ARBA" id="ARBA00006528"/>
    </source>
</evidence>
<dbReference type="InterPro" id="IPR038770">
    <property type="entry name" value="Na+/solute_symporter_sf"/>
</dbReference>
<dbReference type="PANTHER" id="PTHR10361">
    <property type="entry name" value="SODIUM-BILE ACID COTRANSPORTER"/>
    <property type="match status" value="1"/>
</dbReference>
<feature type="transmembrane region" description="Helical" evidence="13">
    <location>
        <begin position="125"/>
        <end position="148"/>
    </location>
</feature>
<evidence type="ECO:0000256" key="6">
    <source>
        <dbReference type="ARBA" id="ARBA00022989"/>
    </source>
</evidence>
<keyword evidence="5" id="KW-0769">Symport</keyword>
<evidence type="ECO:0000256" key="4">
    <source>
        <dbReference type="ARBA" id="ARBA00022692"/>
    </source>
</evidence>
<keyword evidence="3" id="KW-0813">Transport</keyword>
<dbReference type="GO" id="GO:0008508">
    <property type="term" value="F:bile acid:sodium symporter activity"/>
    <property type="evidence" value="ECO:0007669"/>
    <property type="project" value="TreeGrafter"/>
</dbReference>
<feature type="transmembrane region" description="Helical" evidence="13">
    <location>
        <begin position="160"/>
        <end position="184"/>
    </location>
</feature>
<evidence type="ECO:0000256" key="13">
    <source>
        <dbReference type="SAM" id="Phobius"/>
    </source>
</evidence>
<comment type="subcellular location">
    <subcellularLocation>
        <location evidence="1">Membrane</location>
        <topology evidence="1">Multi-pass membrane protein</topology>
    </subcellularLocation>
</comment>
<dbReference type="Proteomes" id="UP001044222">
    <property type="component" value="Chromosome 15"/>
</dbReference>
<sequence>MSNCSGYAEGCVGNETVSGDTLADASMDMLHQALGIVLASLLAMVVFSLGCTIKVDKLWSHLRRPWAILVGLLCQFGLMPLTAHLLSLAFAVRPVQALAVLIMGCCPGGTISNIITYWLDGDMDLSITMTSCSTVLGLGMMPLCLYIYTRFWMDKGSINVPFFNIGVTLITLIVPVACGAFVNYKWPKAAKTILKVGSVLGSLLILVIAIASVALYKGSWNTDTSMVIIGVIFPLIGYAAGFIIAIIVRQPWHRCRTVAMETGAQNVQICSTVLQLSFPPEQLVFMFIFPMIYGVFQLSSGLLLVAVYQTYKRVAVQKPEDTTALGHLQGNPSHSNGQGEVNVTFENDQSVIPVKEDASESFQI</sequence>
<evidence type="ECO:0000256" key="5">
    <source>
        <dbReference type="ARBA" id="ARBA00022847"/>
    </source>
</evidence>
<keyword evidence="7" id="KW-0915">Sodium</keyword>
<proteinExistence type="inferred from homology"/>
<evidence type="ECO:0000256" key="3">
    <source>
        <dbReference type="ARBA" id="ARBA00022448"/>
    </source>
</evidence>
<evidence type="ECO:0000313" key="14">
    <source>
        <dbReference type="EMBL" id="KAG5834624.1"/>
    </source>
</evidence>
<feature type="transmembrane region" description="Helical" evidence="13">
    <location>
        <begin position="98"/>
        <end position="119"/>
    </location>
</feature>
<protein>
    <submittedName>
        <fullName evidence="14">Uncharacterized protein</fullName>
    </submittedName>
</protein>
<evidence type="ECO:0000313" key="15">
    <source>
        <dbReference type="Proteomes" id="UP001044222"/>
    </source>
</evidence>
<evidence type="ECO:0000256" key="10">
    <source>
        <dbReference type="ARBA" id="ARBA00023136"/>
    </source>
</evidence>
<comment type="similarity">
    <text evidence="2">Belongs to the bile acid:sodium symporter (BASS) (TC 2.A.28) family.</text>
</comment>
<evidence type="ECO:0000256" key="1">
    <source>
        <dbReference type="ARBA" id="ARBA00004141"/>
    </source>
</evidence>
<keyword evidence="15" id="KW-1185">Reference proteome</keyword>
<gene>
    <name evidence="14" type="ORF">ANANG_G00263420</name>
</gene>
<dbReference type="GO" id="GO:0016020">
    <property type="term" value="C:membrane"/>
    <property type="evidence" value="ECO:0007669"/>
    <property type="project" value="UniProtKB-SubCell"/>
</dbReference>
<evidence type="ECO:0000256" key="9">
    <source>
        <dbReference type="ARBA" id="ARBA00023065"/>
    </source>
</evidence>
<feature type="transmembrane region" description="Helical" evidence="13">
    <location>
        <begin position="33"/>
        <end position="55"/>
    </location>
</feature>
<dbReference type="EMBL" id="JAFIRN010000015">
    <property type="protein sequence ID" value="KAG5834624.1"/>
    <property type="molecule type" value="Genomic_DNA"/>
</dbReference>
<comment type="caution">
    <text evidence="14">The sequence shown here is derived from an EMBL/GenBank/DDBJ whole genome shotgun (WGS) entry which is preliminary data.</text>
</comment>
<dbReference type="InterPro" id="IPR004710">
    <property type="entry name" value="Bilac:Na_transpt"/>
</dbReference>
<dbReference type="PANTHER" id="PTHR10361:SF55">
    <property type="entry name" value="SODIUM-DEPENDENT ORGANIC ANION TRANSPORTER"/>
    <property type="match status" value="1"/>
</dbReference>
<dbReference type="AlphaFoldDB" id="A0A9D3LS73"/>
<feature type="transmembrane region" description="Helical" evidence="13">
    <location>
        <begin position="67"/>
        <end position="91"/>
    </location>
</feature>
<dbReference type="NCBIfam" id="TIGR00841">
    <property type="entry name" value="bass"/>
    <property type="match status" value="1"/>
</dbReference>
<reference evidence="14" key="1">
    <citation type="submission" date="2021-01" db="EMBL/GenBank/DDBJ databases">
        <title>A chromosome-scale assembly of European eel, Anguilla anguilla.</title>
        <authorList>
            <person name="Henkel C."/>
            <person name="Jong-Raadsen S.A."/>
            <person name="Dufour S."/>
            <person name="Weltzien F.-A."/>
            <person name="Palstra A.P."/>
            <person name="Pelster B."/>
            <person name="Spaink H.P."/>
            <person name="Van Den Thillart G.E."/>
            <person name="Jansen H."/>
            <person name="Zahm M."/>
            <person name="Klopp C."/>
            <person name="Cedric C."/>
            <person name="Louis A."/>
            <person name="Berthelot C."/>
            <person name="Parey E."/>
            <person name="Roest Crollius H."/>
            <person name="Montfort J."/>
            <person name="Robinson-Rechavi M."/>
            <person name="Bucao C."/>
            <person name="Bouchez O."/>
            <person name="Gislard M."/>
            <person name="Lluch J."/>
            <person name="Milhes M."/>
            <person name="Lampietro C."/>
            <person name="Lopez Roques C."/>
            <person name="Donnadieu C."/>
            <person name="Braasch I."/>
            <person name="Desvignes T."/>
            <person name="Postlethwait J."/>
            <person name="Bobe J."/>
            <person name="Guiguen Y."/>
            <person name="Dirks R."/>
        </authorList>
    </citation>
    <scope>NUCLEOTIDE SEQUENCE</scope>
    <source>
        <strain evidence="14">Tag_6206</strain>
        <tissue evidence="14">Liver</tissue>
    </source>
</reference>
<dbReference type="Gene3D" id="1.20.1530.20">
    <property type="match status" value="1"/>
</dbReference>
<feature type="transmembrane region" description="Helical" evidence="13">
    <location>
        <begin position="196"/>
        <end position="216"/>
    </location>
</feature>
<evidence type="ECO:0000256" key="8">
    <source>
        <dbReference type="ARBA" id="ARBA00023055"/>
    </source>
</evidence>
<keyword evidence="10 13" id="KW-0472">Membrane</keyword>
<evidence type="ECO:0000256" key="11">
    <source>
        <dbReference type="ARBA" id="ARBA00023180"/>
    </source>
</evidence>
<keyword evidence="12" id="KW-0739">Sodium transport</keyword>
<accession>A0A9D3LS73</accession>
<organism evidence="14 15">
    <name type="scientific">Anguilla anguilla</name>
    <name type="common">European freshwater eel</name>
    <name type="synonym">Muraena anguilla</name>
    <dbReference type="NCBI Taxonomy" id="7936"/>
    <lineage>
        <taxon>Eukaryota</taxon>
        <taxon>Metazoa</taxon>
        <taxon>Chordata</taxon>
        <taxon>Craniata</taxon>
        <taxon>Vertebrata</taxon>
        <taxon>Euteleostomi</taxon>
        <taxon>Actinopterygii</taxon>
        <taxon>Neopterygii</taxon>
        <taxon>Teleostei</taxon>
        <taxon>Anguilliformes</taxon>
        <taxon>Anguillidae</taxon>
        <taxon>Anguilla</taxon>
    </lineage>
</organism>
<feature type="transmembrane region" description="Helical" evidence="13">
    <location>
        <begin position="228"/>
        <end position="248"/>
    </location>
</feature>
<keyword evidence="11" id="KW-0325">Glycoprotein</keyword>